<dbReference type="AlphaFoldDB" id="A0A6G3IKA9"/>
<evidence type="ECO:0000313" key="1">
    <source>
        <dbReference type="EMBL" id="NAG22201.1"/>
    </source>
</evidence>
<proteinExistence type="predicted"/>
<reference evidence="1 2" key="1">
    <citation type="journal article" date="2019" name="Nat. Med.">
        <title>A library of human gut bacterial isolates paired with longitudinal multiomics data enables mechanistic microbiome research.</title>
        <authorList>
            <person name="Poyet M."/>
            <person name="Groussin M."/>
            <person name="Gibbons S.M."/>
            <person name="Avila-Pacheco J."/>
            <person name="Jiang X."/>
            <person name="Kearney S.M."/>
            <person name="Perrotta A.R."/>
            <person name="Berdy B."/>
            <person name="Zhao S."/>
            <person name="Lieberman T.D."/>
            <person name="Swanson P.K."/>
            <person name="Smith M."/>
            <person name="Roesemann S."/>
            <person name="Alexander J.E."/>
            <person name="Rich S.A."/>
            <person name="Livny J."/>
            <person name="Vlamakis H."/>
            <person name="Clish C."/>
            <person name="Bullock K."/>
            <person name="Deik A."/>
            <person name="Scott J."/>
            <person name="Pierce K.A."/>
            <person name="Xavier R.J."/>
            <person name="Alm E.J."/>
        </authorList>
    </citation>
    <scope>NUCLEOTIDE SEQUENCE [LARGE SCALE GENOMIC DNA]</scope>
    <source>
        <strain evidence="1 2">BIOML-A112</strain>
    </source>
</reference>
<gene>
    <name evidence="1" type="ORF">GUC01_24905</name>
</gene>
<dbReference type="Gene3D" id="3.30.70.1150">
    <property type="entry name" value="ACT-like. Chain A, domain 2"/>
    <property type="match status" value="1"/>
</dbReference>
<dbReference type="InterPro" id="IPR027271">
    <property type="entry name" value="Acetolactate_synth/TF_NikR_C"/>
</dbReference>
<evidence type="ECO:0000313" key="2">
    <source>
        <dbReference type="Proteomes" id="UP000475070"/>
    </source>
</evidence>
<feature type="non-terminal residue" evidence="1">
    <location>
        <position position="1"/>
    </location>
</feature>
<sequence>QHFADDVIAQRGVRHGHLQCLPKED</sequence>
<organism evidence="1 2">
    <name type="scientific">Escherichia coli</name>
    <dbReference type="NCBI Taxonomy" id="562"/>
    <lineage>
        <taxon>Bacteria</taxon>
        <taxon>Pseudomonadati</taxon>
        <taxon>Pseudomonadota</taxon>
        <taxon>Gammaproteobacteria</taxon>
        <taxon>Enterobacterales</taxon>
        <taxon>Enterobacteriaceae</taxon>
        <taxon>Escherichia</taxon>
    </lineage>
</organism>
<dbReference type="Proteomes" id="UP000475070">
    <property type="component" value="Unassembled WGS sequence"/>
</dbReference>
<dbReference type="EMBL" id="WXKQ01000055">
    <property type="protein sequence ID" value="NAG22201.1"/>
    <property type="molecule type" value="Genomic_DNA"/>
</dbReference>
<comment type="caution">
    <text evidence="1">The sequence shown here is derived from an EMBL/GenBank/DDBJ whole genome shotgun (WGS) entry which is preliminary data.</text>
</comment>
<protein>
    <submittedName>
        <fullName evidence="1">Nickel-responsive transcriptional regulator NikR</fullName>
    </submittedName>
</protein>
<name>A0A6G3IKA9_ECOLX</name>
<accession>A0A6G3IKA9</accession>